<evidence type="ECO:0000313" key="1">
    <source>
        <dbReference type="EMBL" id="MDP5183145.1"/>
    </source>
</evidence>
<dbReference type="RefSeq" id="WP_305999793.1">
    <property type="nucleotide sequence ID" value="NZ_JASNFN010000011.1"/>
</dbReference>
<comment type="caution">
    <text evidence="1">The sequence shown here is derived from an EMBL/GenBank/DDBJ whole genome shotgun (WGS) entry which is preliminary data.</text>
</comment>
<name>A0ABT9IDH6_9ACTN</name>
<keyword evidence="2" id="KW-1185">Reference proteome</keyword>
<protein>
    <submittedName>
        <fullName evidence="1">Uncharacterized protein</fullName>
    </submittedName>
</protein>
<proteinExistence type="predicted"/>
<organism evidence="1 2">
    <name type="scientific">Blastococcus carthaginiensis</name>
    <dbReference type="NCBI Taxonomy" id="3050034"/>
    <lineage>
        <taxon>Bacteria</taxon>
        <taxon>Bacillati</taxon>
        <taxon>Actinomycetota</taxon>
        <taxon>Actinomycetes</taxon>
        <taxon>Geodermatophilales</taxon>
        <taxon>Geodermatophilaceae</taxon>
        <taxon>Blastococcus</taxon>
    </lineage>
</organism>
<dbReference type="Proteomes" id="UP001233673">
    <property type="component" value="Unassembled WGS sequence"/>
</dbReference>
<sequence length="278" mass="29484">MLGFTVVDGVPAYAAPQADTALPSSAFEGISDDSVPVPSVAEAPAPAPAVGAVEELPPALPDLPDVPEGRWKTRDLDELTAARRQAERTGEPVELVSETTETSISFAQPDGTVTVQSAAGPVRTKVDGEWVDVDTTLEFTEDGVQPIAVTGEITFSAGGTQPMVRLSDGESATLRLDWNGRLPKPELDGNMATYRDVMPHVDLVLSAIRMGFEQHVVVRQRPDAETFSALRELRFPMAANGADVVEGEGGELVLEDGGKVLGTAAAPVMWDARTKRPE</sequence>
<accession>A0ABT9IDH6</accession>
<gene>
    <name evidence="1" type="ORF">QOZ88_10890</name>
</gene>
<evidence type="ECO:0000313" key="2">
    <source>
        <dbReference type="Proteomes" id="UP001233673"/>
    </source>
</evidence>
<dbReference type="EMBL" id="JASNFN010000011">
    <property type="protein sequence ID" value="MDP5183145.1"/>
    <property type="molecule type" value="Genomic_DNA"/>
</dbReference>
<reference evidence="2" key="1">
    <citation type="submission" date="2023-05" db="EMBL/GenBank/DDBJ databases">
        <title>Draft genome of Pseudofrankia sp. BMG5.37.</title>
        <authorList>
            <person name="Gtari M."/>
            <person name="Ghodhbane F."/>
            <person name="Sbissi I."/>
        </authorList>
    </citation>
    <scope>NUCLEOTIDE SEQUENCE [LARGE SCALE GENOMIC DNA]</scope>
    <source>
        <strain evidence="2">BMG 814</strain>
    </source>
</reference>